<dbReference type="EMBL" id="JAASRN010000002">
    <property type="protein sequence ID" value="NIK73763.1"/>
    <property type="molecule type" value="Genomic_DNA"/>
</dbReference>
<protein>
    <submittedName>
        <fullName evidence="4">Outer membrane protein assembly factor BamA</fullName>
    </submittedName>
</protein>
<reference evidence="4 5" key="1">
    <citation type="submission" date="2020-03" db="EMBL/GenBank/DDBJ databases">
        <title>Genomic Encyclopedia of Type Strains, Phase IV (KMG-IV): sequencing the most valuable type-strain genomes for metagenomic binning, comparative biology and taxonomic classification.</title>
        <authorList>
            <person name="Goeker M."/>
        </authorList>
    </citation>
    <scope>NUCLEOTIDE SEQUENCE [LARGE SCALE GENOMIC DNA]</scope>
    <source>
        <strain evidence="4 5">DSM 5718</strain>
    </source>
</reference>
<dbReference type="Pfam" id="PF01103">
    <property type="entry name" value="Omp85"/>
    <property type="match status" value="1"/>
</dbReference>
<evidence type="ECO:0000259" key="3">
    <source>
        <dbReference type="Pfam" id="PF01103"/>
    </source>
</evidence>
<accession>A0A846MQC8</accession>
<dbReference type="InterPro" id="IPR000184">
    <property type="entry name" value="Bac_surfAg_D15"/>
</dbReference>
<comment type="subcellular location">
    <subcellularLocation>
        <location evidence="1">Membrane</location>
    </subcellularLocation>
</comment>
<evidence type="ECO:0000256" key="1">
    <source>
        <dbReference type="ARBA" id="ARBA00004370"/>
    </source>
</evidence>
<name>A0A846MQC8_9BACT</name>
<comment type="caution">
    <text evidence="4">The sequence shown here is derived from an EMBL/GenBank/DDBJ whole genome shotgun (WGS) entry which is preliminary data.</text>
</comment>
<keyword evidence="2" id="KW-0472">Membrane</keyword>
<dbReference type="AlphaFoldDB" id="A0A846MQC8"/>
<proteinExistence type="predicted"/>
<dbReference type="GO" id="GO:0019867">
    <property type="term" value="C:outer membrane"/>
    <property type="evidence" value="ECO:0007669"/>
    <property type="project" value="InterPro"/>
</dbReference>
<gene>
    <name evidence="4" type="ORF">FHS56_001276</name>
</gene>
<evidence type="ECO:0000313" key="4">
    <source>
        <dbReference type="EMBL" id="NIK73763.1"/>
    </source>
</evidence>
<keyword evidence="5" id="KW-1185">Reference proteome</keyword>
<feature type="domain" description="Bacterial surface antigen (D15)" evidence="3">
    <location>
        <begin position="332"/>
        <end position="564"/>
    </location>
</feature>
<organism evidence="4 5">
    <name type="scientific">Thermonema lapsum</name>
    <dbReference type="NCBI Taxonomy" id="28195"/>
    <lineage>
        <taxon>Bacteria</taxon>
        <taxon>Pseudomonadati</taxon>
        <taxon>Bacteroidota</taxon>
        <taxon>Cytophagia</taxon>
        <taxon>Cytophagales</taxon>
        <taxon>Thermonemataceae</taxon>
        <taxon>Thermonema</taxon>
    </lineage>
</organism>
<dbReference type="RefSeq" id="WP_166919035.1">
    <property type="nucleotide sequence ID" value="NZ_JAASRN010000002.1"/>
</dbReference>
<evidence type="ECO:0000313" key="5">
    <source>
        <dbReference type="Proteomes" id="UP000537126"/>
    </source>
</evidence>
<dbReference type="Gene3D" id="2.40.160.50">
    <property type="entry name" value="membrane protein fhac: a member of the omp85/tpsb transporter family"/>
    <property type="match status" value="1"/>
</dbReference>
<sequence>MLSTLQRYGLLCVCVLWSLWGQAQHQSWHFATQPAKVQWQRTMSIEGAASSDSLHLLYLKELHAHGYWDARLDSCRQAEGEVWCVYLLGERWRLRLGNIEGLPATWSLPASLRRLQRKAVPFEWTWWQRQQRLIVEMAEDYGYPFAEVQVERAVFDTLKKIWQPALRLQTHALITFDSLTLSPDKRSINEAFLRKYLAIVRGTPFRRCAVEQIDRRLQALGFLRLKGSPEVRFSGLQADLRLPVEWGNSSQIQGFLGFLPNEQNKGELLITGELSLRLLNLFRRASRLQLYYNKMRPVAEQLQADYLHRRLWGAFDVGLSLSLMREDTLFINVNRSLTLMYPLADGSYVKGGVGLHTSRLGFSPTGTKAEDFRYQETDYFYYLLGWQQSRLNDRWFPTQGWQADVAVELGNKTIARNPFLPEAYYDTLRLRALQWHVQWSVEGYYPLSRRQVLHFKQQTALKQAPLLLRNEWERLGGLRSLRGFNENFFFTPAYTLWSIEWQYLLPPKSYLLLLADYALLAEDSNTKRFYSAAGLGAGIQLFTRAGNFRLLYAIGTAPQQPFAFNRAKIHFGYVSVF</sequence>
<evidence type="ECO:0000256" key="2">
    <source>
        <dbReference type="ARBA" id="ARBA00023136"/>
    </source>
</evidence>
<dbReference type="Proteomes" id="UP000537126">
    <property type="component" value="Unassembled WGS sequence"/>
</dbReference>